<evidence type="ECO:0000313" key="2">
    <source>
        <dbReference type="Proteomes" id="UP000031668"/>
    </source>
</evidence>
<dbReference type="PANTHER" id="PTHR33198">
    <property type="entry name" value="ANK_REP_REGION DOMAIN-CONTAINING PROTEIN-RELATED"/>
    <property type="match status" value="1"/>
</dbReference>
<reference evidence="1 2" key="1">
    <citation type="journal article" date="2014" name="Genome Biol. Evol.">
        <title>The genome of the myxosporean Thelohanellus kitauei shows adaptations to nutrient acquisition within its fish host.</title>
        <authorList>
            <person name="Yang Y."/>
            <person name="Xiong J."/>
            <person name="Zhou Z."/>
            <person name="Huo F."/>
            <person name="Miao W."/>
            <person name="Ran C."/>
            <person name="Liu Y."/>
            <person name="Zhang J."/>
            <person name="Feng J."/>
            <person name="Wang M."/>
            <person name="Wang M."/>
            <person name="Wang L."/>
            <person name="Yao B."/>
        </authorList>
    </citation>
    <scope>NUCLEOTIDE SEQUENCE [LARGE SCALE GENOMIC DNA]</scope>
    <source>
        <strain evidence="1">Wuqing</strain>
    </source>
</reference>
<evidence type="ECO:0008006" key="3">
    <source>
        <dbReference type="Google" id="ProtNLM"/>
    </source>
</evidence>
<comment type="caution">
    <text evidence="1">The sequence shown here is derived from an EMBL/GenBank/DDBJ whole genome shotgun (WGS) entry which is preliminary data.</text>
</comment>
<organism evidence="1 2">
    <name type="scientific">Thelohanellus kitauei</name>
    <name type="common">Myxosporean</name>
    <dbReference type="NCBI Taxonomy" id="669202"/>
    <lineage>
        <taxon>Eukaryota</taxon>
        <taxon>Metazoa</taxon>
        <taxon>Cnidaria</taxon>
        <taxon>Myxozoa</taxon>
        <taxon>Myxosporea</taxon>
        <taxon>Bivalvulida</taxon>
        <taxon>Platysporina</taxon>
        <taxon>Myxobolidae</taxon>
        <taxon>Thelohanellus</taxon>
    </lineage>
</organism>
<sequence length="146" mass="17258">MNPNLSNFKHDAFSELKETWTSYKQRFLRALKIYWLHPVTDPTKVLIFLHSAGPEINNILTTHFHLQDLDWVPFSEILSCLKLHYEPKRPLLLRSIDFQNRKRQLAKKVEPFHISLKTIASKCEFGNQTDKRIRDQLIFGIENDAL</sequence>
<protein>
    <recommendedName>
        <fullName evidence="3">Retrotransposon gag domain-containing protein</fullName>
    </recommendedName>
</protein>
<dbReference type="EMBL" id="JWZT01004099">
    <property type="protein sequence ID" value="KII64774.1"/>
    <property type="molecule type" value="Genomic_DNA"/>
</dbReference>
<name>A0A0C2IHH8_THEKT</name>
<proteinExistence type="predicted"/>
<dbReference type="OrthoDB" id="6496131at2759"/>
<evidence type="ECO:0000313" key="1">
    <source>
        <dbReference type="EMBL" id="KII64774.1"/>
    </source>
</evidence>
<keyword evidence="2" id="KW-1185">Reference proteome</keyword>
<gene>
    <name evidence="1" type="ORF">RF11_12936</name>
</gene>
<dbReference type="PANTHER" id="PTHR33198:SF19">
    <property type="entry name" value="CCHC-TYPE DOMAIN-CONTAINING PROTEIN"/>
    <property type="match status" value="1"/>
</dbReference>
<dbReference type="Proteomes" id="UP000031668">
    <property type="component" value="Unassembled WGS sequence"/>
</dbReference>
<accession>A0A0C2IHH8</accession>
<dbReference type="AlphaFoldDB" id="A0A0C2IHH8"/>